<name>A0A0G4J3Q9_PLABS</name>
<dbReference type="PANTHER" id="PTHR45644:SF3">
    <property type="entry name" value="FI08533P-RELATED"/>
    <property type="match status" value="1"/>
</dbReference>
<evidence type="ECO:0000313" key="12">
    <source>
        <dbReference type="Proteomes" id="UP000290189"/>
    </source>
</evidence>
<evidence type="ECO:0000313" key="10">
    <source>
        <dbReference type="EMBL" id="SPQ93687.1"/>
    </source>
</evidence>
<dbReference type="GO" id="GO:0016887">
    <property type="term" value="F:ATP hydrolysis activity"/>
    <property type="evidence" value="ECO:0007669"/>
    <property type="project" value="InterPro"/>
</dbReference>
<comment type="similarity">
    <text evidence="6">Belongs to the AAA ATPase family.</text>
</comment>
<dbReference type="EMBL" id="OVEO01000001">
    <property type="protein sequence ID" value="SPQ93687.1"/>
    <property type="molecule type" value="Genomic_DNA"/>
</dbReference>
<dbReference type="Pfam" id="PF17862">
    <property type="entry name" value="AAA_lid_3"/>
    <property type="match status" value="1"/>
</dbReference>
<dbReference type="PROSITE" id="PS00674">
    <property type="entry name" value="AAA"/>
    <property type="match status" value="1"/>
</dbReference>
<accession>A0A0G4J3Q9</accession>
<organism evidence="9 11">
    <name type="scientific">Plasmodiophora brassicae</name>
    <name type="common">Clubroot disease agent</name>
    <dbReference type="NCBI Taxonomy" id="37360"/>
    <lineage>
        <taxon>Eukaryota</taxon>
        <taxon>Sar</taxon>
        <taxon>Rhizaria</taxon>
        <taxon>Endomyxa</taxon>
        <taxon>Phytomyxea</taxon>
        <taxon>Plasmodiophorida</taxon>
        <taxon>Plasmodiophoridae</taxon>
        <taxon>Plasmodiophora</taxon>
    </lineage>
</organism>
<dbReference type="Proteomes" id="UP000290189">
    <property type="component" value="Unassembled WGS sequence"/>
</dbReference>
<dbReference type="InterPro" id="IPR003593">
    <property type="entry name" value="AAA+_ATPase"/>
</dbReference>
<evidence type="ECO:0000256" key="5">
    <source>
        <dbReference type="ARBA" id="ARBA00023128"/>
    </source>
</evidence>
<dbReference type="InterPro" id="IPR027417">
    <property type="entry name" value="P-loop_NTPase"/>
</dbReference>
<evidence type="ECO:0000256" key="7">
    <source>
        <dbReference type="SAM" id="MobiDB-lite"/>
    </source>
</evidence>
<gene>
    <name evidence="9" type="ORF">PBRA_002387</name>
    <name evidence="10" type="ORF">PLBR_LOCUS902</name>
</gene>
<dbReference type="OrthoDB" id="10254455at2759"/>
<comment type="subcellular location">
    <subcellularLocation>
        <location evidence="1">Mitochondrion outer membrane</location>
        <topology evidence="1">Single-pass membrane protein</topology>
    </subcellularLocation>
</comment>
<reference evidence="10 12" key="2">
    <citation type="submission" date="2018-03" db="EMBL/GenBank/DDBJ databases">
        <authorList>
            <person name="Fogelqvist J."/>
        </authorList>
    </citation>
    <scope>NUCLEOTIDE SEQUENCE [LARGE SCALE GENOMIC DNA]</scope>
</reference>
<dbReference type="InterPro" id="IPR003959">
    <property type="entry name" value="ATPase_AAA_core"/>
</dbReference>
<dbReference type="SMART" id="SM00382">
    <property type="entry name" value="AAA"/>
    <property type="match status" value="1"/>
</dbReference>
<evidence type="ECO:0000256" key="6">
    <source>
        <dbReference type="RuleBase" id="RU003651"/>
    </source>
</evidence>
<evidence type="ECO:0000256" key="4">
    <source>
        <dbReference type="ARBA" id="ARBA00022840"/>
    </source>
</evidence>
<reference evidence="9 11" key="1">
    <citation type="submission" date="2015-02" db="EMBL/GenBank/DDBJ databases">
        <authorList>
            <person name="Chooi Y.-H."/>
        </authorList>
    </citation>
    <scope>NUCLEOTIDE SEQUENCE [LARGE SCALE GENOMIC DNA]</scope>
    <source>
        <strain evidence="9">E3</strain>
    </source>
</reference>
<dbReference type="AlphaFoldDB" id="A0A0G4J3Q9"/>
<dbReference type="SUPFAM" id="SSF52540">
    <property type="entry name" value="P-loop containing nucleoside triphosphate hydrolases"/>
    <property type="match status" value="1"/>
</dbReference>
<keyword evidence="4 6" id="KW-0067">ATP-binding</keyword>
<dbReference type="InterPro" id="IPR051701">
    <property type="entry name" value="Mito_OM_Translocase_MSP1"/>
</dbReference>
<dbReference type="Gene3D" id="1.10.8.60">
    <property type="match status" value="1"/>
</dbReference>
<sequence>MGMGSSRPLPPDDSGMDLVPARGGGGADASVRSIHHVHSKDLKTFALDLLTTAFASALMYFITKKTIAQMDPTRNSKKTEEAARAVVSRLGSRGEGLALDSYEQIIIAEVTMPDEINVSFSSIGGLVSLKSQLIETVLVPLSHPELFSRKSPDGEWQPRKLVAPPRGVLFYGPPGTGKTMTAKAIARDSGATFINLRWSTVKNKWYGESQKLIRACFSLAHKLAPSIIFVDEAECFLGQRSSYGDHSETTQLKAEFMSLWDGLTTDSDVSGHVLVLCATNRPWDLDEAILRRMPRTFEFGLPDTEERQMILAVLLQDELMDESVQLADLAAMTDKYSGSDLKEWCRFAAMIPIREVLRSQRGRVTETTSSMFDLTATSPDDEELQPRPLCLDDFLVAMEHVKPSGTSAHDYKLKRMSVTGLS</sequence>
<feature type="region of interest" description="Disordered" evidence="7">
    <location>
        <begin position="1"/>
        <end position="24"/>
    </location>
</feature>
<evidence type="ECO:0000256" key="1">
    <source>
        <dbReference type="ARBA" id="ARBA00004572"/>
    </source>
</evidence>
<evidence type="ECO:0000256" key="2">
    <source>
        <dbReference type="ARBA" id="ARBA00022741"/>
    </source>
</evidence>
<keyword evidence="3" id="KW-1000">Mitochondrion outer membrane</keyword>
<proteinExistence type="inferred from homology"/>
<geneLocation type="mitochondrion" evidence="10"/>
<dbReference type="EMBL" id="CDSF01000122">
    <property type="protein sequence ID" value="CEP02122.1"/>
    <property type="molecule type" value="Genomic_DNA"/>
</dbReference>
<keyword evidence="2 6" id="KW-0547">Nucleotide-binding</keyword>
<protein>
    <recommendedName>
        <fullName evidence="8">AAA+ ATPase domain-containing protein</fullName>
    </recommendedName>
</protein>
<dbReference type="GO" id="GO:0005741">
    <property type="term" value="C:mitochondrial outer membrane"/>
    <property type="evidence" value="ECO:0007669"/>
    <property type="project" value="UniProtKB-SubCell"/>
</dbReference>
<evidence type="ECO:0000259" key="8">
    <source>
        <dbReference type="SMART" id="SM00382"/>
    </source>
</evidence>
<dbReference type="Gene3D" id="3.40.50.300">
    <property type="entry name" value="P-loop containing nucleotide triphosphate hydrolases"/>
    <property type="match status" value="1"/>
</dbReference>
<evidence type="ECO:0000313" key="11">
    <source>
        <dbReference type="Proteomes" id="UP000039324"/>
    </source>
</evidence>
<dbReference type="GO" id="GO:0005524">
    <property type="term" value="F:ATP binding"/>
    <property type="evidence" value="ECO:0007669"/>
    <property type="project" value="UniProtKB-KW"/>
</dbReference>
<keyword evidence="3" id="KW-0472">Membrane</keyword>
<dbReference type="Proteomes" id="UP000039324">
    <property type="component" value="Unassembled WGS sequence"/>
</dbReference>
<dbReference type="Pfam" id="PF00004">
    <property type="entry name" value="AAA"/>
    <property type="match status" value="1"/>
</dbReference>
<keyword evidence="11" id="KW-1185">Reference proteome</keyword>
<dbReference type="InterPro" id="IPR041569">
    <property type="entry name" value="AAA_lid_3"/>
</dbReference>
<keyword evidence="5 10" id="KW-0496">Mitochondrion</keyword>
<dbReference type="PANTHER" id="PTHR45644">
    <property type="entry name" value="AAA ATPASE, PUTATIVE (AFU_ORTHOLOGUE AFUA_2G12920)-RELATED-RELATED"/>
    <property type="match status" value="1"/>
</dbReference>
<dbReference type="STRING" id="37360.A0A0G4J3Q9"/>
<dbReference type="OMA" id="CRNAAMR"/>
<evidence type="ECO:0000256" key="3">
    <source>
        <dbReference type="ARBA" id="ARBA00022787"/>
    </source>
</evidence>
<dbReference type="InterPro" id="IPR003960">
    <property type="entry name" value="ATPase_AAA_CS"/>
</dbReference>
<evidence type="ECO:0000313" key="9">
    <source>
        <dbReference type="EMBL" id="CEP02122.1"/>
    </source>
</evidence>
<feature type="domain" description="AAA+ ATPase" evidence="8">
    <location>
        <begin position="164"/>
        <end position="303"/>
    </location>
</feature>